<keyword evidence="5" id="KW-1035">Host cytoplasm</keyword>
<organism evidence="8 9">
    <name type="scientific">Microvirga alba</name>
    <dbReference type="NCBI Taxonomy" id="2791025"/>
    <lineage>
        <taxon>Bacteria</taxon>
        <taxon>Pseudomonadati</taxon>
        <taxon>Pseudomonadota</taxon>
        <taxon>Alphaproteobacteria</taxon>
        <taxon>Hyphomicrobiales</taxon>
        <taxon>Methylobacteriaceae</taxon>
        <taxon>Microvirga</taxon>
    </lineage>
</organism>
<dbReference type="InterPro" id="IPR051018">
    <property type="entry name" value="Bacteriophage_GH24"/>
</dbReference>
<dbReference type="PANTHER" id="PTHR38107">
    <property type="match status" value="1"/>
</dbReference>
<sequence>MQTSEAGIALVKQFEGFRAKPYRCPAGIPTIGYGATFYPDGRKVQLTDPPITETFATEMLRNMLGGFERGVLRHVAVPLAQHEFDALVSFAYNLGTESLPGSTLLKKLNAGDKRGAADQLLRWNRANGQVMAGLTRRREAERAMFLGKSNAAAA</sequence>
<dbReference type="GO" id="GO:0031640">
    <property type="term" value="P:killing of cells of another organism"/>
    <property type="evidence" value="ECO:0007669"/>
    <property type="project" value="UniProtKB-KW"/>
</dbReference>
<name>A0A931BTR9_9HYPH</name>
<keyword evidence="6 7" id="KW-0326">Glycosidase</keyword>
<dbReference type="RefSeq" id="WP_196273564.1">
    <property type="nucleotide sequence ID" value="NZ_JADQDO010000016.1"/>
</dbReference>
<comment type="caution">
    <text evidence="8">The sequence shown here is derived from an EMBL/GenBank/DDBJ whole genome shotgun (WGS) entry which is preliminary data.</text>
</comment>
<dbReference type="GO" id="GO:0016998">
    <property type="term" value="P:cell wall macromolecule catabolic process"/>
    <property type="evidence" value="ECO:0007669"/>
    <property type="project" value="InterPro"/>
</dbReference>
<keyword evidence="2 7" id="KW-0929">Antimicrobial</keyword>
<dbReference type="PANTHER" id="PTHR38107:SF3">
    <property type="entry name" value="LYSOZYME RRRD-RELATED"/>
    <property type="match status" value="1"/>
</dbReference>
<comment type="similarity">
    <text evidence="7">Belongs to the glycosyl hydrolase 24 family.</text>
</comment>
<keyword evidence="3 7" id="KW-0081">Bacteriolytic enzyme</keyword>
<dbReference type="CDD" id="cd00737">
    <property type="entry name" value="lyz_endolysin_autolysin"/>
    <property type="match status" value="1"/>
</dbReference>
<evidence type="ECO:0000256" key="7">
    <source>
        <dbReference type="RuleBase" id="RU003788"/>
    </source>
</evidence>
<dbReference type="AlphaFoldDB" id="A0A931BTR9"/>
<dbReference type="InterPro" id="IPR034690">
    <property type="entry name" value="Endolysin_T4_type"/>
</dbReference>
<evidence type="ECO:0000256" key="4">
    <source>
        <dbReference type="ARBA" id="ARBA00022801"/>
    </source>
</evidence>
<dbReference type="EMBL" id="JADQDO010000016">
    <property type="protein sequence ID" value="MBF9235569.1"/>
    <property type="molecule type" value="Genomic_DNA"/>
</dbReference>
<evidence type="ECO:0000313" key="9">
    <source>
        <dbReference type="Proteomes" id="UP000599312"/>
    </source>
</evidence>
<dbReference type="SUPFAM" id="SSF53955">
    <property type="entry name" value="Lysozyme-like"/>
    <property type="match status" value="1"/>
</dbReference>
<comment type="catalytic activity">
    <reaction evidence="1 7">
        <text>Hydrolysis of (1-&gt;4)-beta-linkages between N-acetylmuramic acid and N-acetyl-D-glucosamine residues in a peptidoglycan and between N-acetyl-D-glucosamine residues in chitodextrins.</text>
        <dbReference type="EC" id="3.2.1.17"/>
    </reaction>
</comment>
<dbReference type="GO" id="GO:0042742">
    <property type="term" value="P:defense response to bacterium"/>
    <property type="evidence" value="ECO:0007669"/>
    <property type="project" value="UniProtKB-KW"/>
</dbReference>
<reference evidence="8" key="1">
    <citation type="submission" date="2020-11" db="EMBL/GenBank/DDBJ databases">
        <authorList>
            <person name="Kim M.K."/>
        </authorList>
    </citation>
    <scope>NUCLEOTIDE SEQUENCE</scope>
    <source>
        <strain evidence="8">BT350</strain>
    </source>
</reference>
<dbReference type="GO" id="GO:0009253">
    <property type="term" value="P:peptidoglycan catabolic process"/>
    <property type="evidence" value="ECO:0007669"/>
    <property type="project" value="InterPro"/>
</dbReference>
<proteinExistence type="inferred from homology"/>
<evidence type="ECO:0000256" key="5">
    <source>
        <dbReference type="ARBA" id="ARBA00023200"/>
    </source>
</evidence>
<dbReference type="InterPro" id="IPR023346">
    <property type="entry name" value="Lysozyme-like_dom_sf"/>
</dbReference>
<evidence type="ECO:0000256" key="1">
    <source>
        <dbReference type="ARBA" id="ARBA00000632"/>
    </source>
</evidence>
<evidence type="ECO:0000256" key="3">
    <source>
        <dbReference type="ARBA" id="ARBA00022638"/>
    </source>
</evidence>
<accession>A0A931BTR9</accession>
<dbReference type="InterPro" id="IPR023347">
    <property type="entry name" value="Lysozyme_dom_sf"/>
</dbReference>
<keyword evidence="9" id="KW-1185">Reference proteome</keyword>
<dbReference type="Proteomes" id="UP000599312">
    <property type="component" value="Unassembled WGS sequence"/>
</dbReference>
<evidence type="ECO:0000256" key="6">
    <source>
        <dbReference type="ARBA" id="ARBA00023295"/>
    </source>
</evidence>
<dbReference type="HAMAP" id="MF_04110">
    <property type="entry name" value="ENDOLYSIN_T4"/>
    <property type="match status" value="1"/>
</dbReference>
<evidence type="ECO:0000313" key="8">
    <source>
        <dbReference type="EMBL" id="MBF9235569.1"/>
    </source>
</evidence>
<dbReference type="Gene3D" id="1.10.530.40">
    <property type="match status" value="1"/>
</dbReference>
<dbReference type="Pfam" id="PF00959">
    <property type="entry name" value="Phage_lysozyme"/>
    <property type="match status" value="1"/>
</dbReference>
<gene>
    <name evidence="8" type="ORF">I2H38_19590</name>
</gene>
<protein>
    <recommendedName>
        <fullName evidence="7">Lysozyme</fullName>
        <ecNumber evidence="7">3.2.1.17</ecNumber>
    </recommendedName>
</protein>
<evidence type="ECO:0000256" key="2">
    <source>
        <dbReference type="ARBA" id="ARBA00022529"/>
    </source>
</evidence>
<dbReference type="InterPro" id="IPR002196">
    <property type="entry name" value="Glyco_hydro_24"/>
</dbReference>
<dbReference type="GO" id="GO:0003796">
    <property type="term" value="F:lysozyme activity"/>
    <property type="evidence" value="ECO:0007669"/>
    <property type="project" value="UniProtKB-EC"/>
</dbReference>
<dbReference type="InterPro" id="IPR033907">
    <property type="entry name" value="Endolysin_autolysin"/>
</dbReference>
<keyword evidence="4 7" id="KW-0378">Hydrolase</keyword>
<dbReference type="EC" id="3.2.1.17" evidence="7"/>